<name>A0AAP0KD63_9MAGN</name>
<comment type="caution">
    <text evidence="1">The sequence shown here is derived from an EMBL/GenBank/DDBJ whole genome shotgun (WGS) entry which is preliminary data.</text>
</comment>
<evidence type="ECO:0000313" key="2">
    <source>
        <dbReference type="Proteomes" id="UP001420932"/>
    </source>
</evidence>
<accession>A0AAP0KD63</accession>
<dbReference type="AlphaFoldDB" id="A0AAP0KD63"/>
<protein>
    <submittedName>
        <fullName evidence="1">Uncharacterized protein</fullName>
    </submittedName>
</protein>
<proteinExistence type="predicted"/>
<evidence type="ECO:0000313" key="1">
    <source>
        <dbReference type="EMBL" id="KAK9150297.1"/>
    </source>
</evidence>
<dbReference type="Proteomes" id="UP001420932">
    <property type="component" value="Unassembled WGS sequence"/>
</dbReference>
<keyword evidence="2" id="KW-1185">Reference proteome</keyword>
<reference evidence="1 2" key="1">
    <citation type="submission" date="2024-01" db="EMBL/GenBank/DDBJ databases">
        <title>Genome assemblies of Stephania.</title>
        <authorList>
            <person name="Yang L."/>
        </authorList>
    </citation>
    <scope>NUCLEOTIDE SEQUENCE [LARGE SCALE GENOMIC DNA]</scope>
    <source>
        <strain evidence="1">YNDBR</strain>
        <tissue evidence="1">Leaf</tissue>
    </source>
</reference>
<sequence length="57" mass="6442">MVVLMAAKVSRLENQDAIHSAIVSMLADPREVLYRLIDNSLYVGLLSSSMKNTLYYH</sequence>
<dbReference type="EMBL" id="JBBNAF010000004">
    <property type="protein sequence ID" value="KAK9150297.1"/>
    <property type="molecule type" value="Genomic_DNA"/>
</dbReference>
<gene>
    <name evidence="1" type="ORF">Syun_008606</name>
</gene>
<organism evidence="1 2">
    <name type="scientific">Stephania yunnanensis</name>
    <dbReference type="NCBI Taxonomy" id="152371"/>
    <lineage>
        <taxon>Eukaryota</taxon>
        <taxon>Viridiplantae</taxon>
        <taxon>Streptophyta</taxon>
        <taxon>Embryophyta</taxon>
        <taxon>Tracheophyta</taxon>
        <taxon>Spermatophyta</taxon>
        <taxon>Magnoliopsida</taxon>
        <taxon>Ranunculales</taxon>
        <taxon>Menispermaceae</taxon>
        <taxon>Menispermoideae</taxon>
        <taxon>Cissampelideae</taxon>
        <taxon>Stephania</taxon>
    </lineage>
</organism>